<feature type="signal peptide" evidence="1">
    <location>
        <begin position="1"/>
        <end position="22"/>
    </location>
</feature>
<keyword evidence="1" id="KW-0732">Signal</keyword>
<accession>A0ABQ3XWP2</accession>
<feature type="chain" id="PRO_5047400464" evidence="1">
    <location>
        <begin position="23"/>
        <end position="164"/>
    </location>
</feature>
<keyword evidence="3" id="KW-1185">Reference proteome</keyword>
<evidence type="ECO:0000256" key="1">
    <source>
        <dbReference type="SAM" id="SignalP"/>
    </source>
</evidence>
<dbReference type="Pfam" id="PF20341">
    <property type="entry name" value="DUF6636"/>
    <property type="match status" value="1"/>
</dbReference>
<dbReference type="Proteomes" id="UP000609879">
    <property type="component" value="Unassembled WGS sequence"/>
</dbReference>
<sequence length="164" mass="17291">MARFRCFLALALLASLSGCSLLDGSPTPSPTPSSPSPFPSAVAGLGSRVQEVSAATFQSPSKNIVCDLTTTTVRCDILEKQWSAPPQPEDCQLDWGNGMFLQDGKADFTCAGDTLAGSATETLEYGEAVRAGTIRCDSTPRSVTCEDEKSGHGFALARATYDLF</sequence>
<dbReference type="PROSITE" id="PS51257">
    <property type="entry name" value="PROKAR_LIPOPROTEIN"/>
    <property type="match status" value="1"/>
</dbReference>
<evidence type="ECO:0000313" key="2">
    <source>
        <dbReference type="EMBL" id="GID72082.1"/>
    </source>
</evidence>
<comment type="caution">
    <text evidence="2">The sequence shown here is derived from an EMBL/GenBank/DDBJ whole genome shotgun (WGS) entry which is preliminary data.</text>
</comment>
<dbReference type="EMBL" id="BOMI01000011">
    <property type="protein sequence ID" value="GID72082.1"/>
    <property type="molecule type" value="Genomic_DNA"/>
</dbReference>
<reference evidence="2 3" key="1">
    <citation type="submission" date="2021-01" db="EMBL/GenBank/DDBJ databases">
        <title>Whole genome shotgun sequence of Actinoplanes deccanensis NBRC 13994.</title>
        <authorList>
            <person name="Komaki H."/>
            <person name="Tamura T."/>
        </authorList>
    </citation>
    <scope>NUCLEOTIDE SEQUENCE [LARGE SCALE GENOMIC DNA]</scope>
    <source>
        <strain evidence="2 3">NBRC 13994</strain>
    </source>
</reference>
<dbReference type="RefSeq" id="WP_203760058.1">
    <property type="nucleotide sequence ID" value="NZ_BAAABO010000004.1"/>
</dbReference>
<gene>
    <name evidence="2" type="ORF">Ade02nite_07230</name>
</gene>
<evidence type="ECO:0000313" key="3">
    <source>
        <dbReference type="Proteomes" id="UP000609879"/>
    </source>
</evidence>
<dbReference type="InterPro" id="IPR046576">
    <property type="entry name" value="DUF6636"/>
</dbReference>
<protein>
    <submittedName>
        <fullName evidence="2">Uncharacterized protein</fullName>
    </submittedName>
</protein>
<organism evidence="2 3">
    <name type="scientific">Paractinoplanes deccanensis</name>
    <dbReference type="NCBI Taxonomy" id="113561"/>
    <lineage>
        <taxon>Bacteria</taxon>
        <taxon>Bacillati</taxon>
        <taxon>Actinomycetota</taxon>
        <taxon>Actinomycetes</taxon>
        <taxon>Micromonosporales</taxon>
        <taxon>Micromonosporaceae</taxon>
        <taxon>Paractinoplanes</taxon>
    </lineage>
</organism>
<name>A0ABQ3XWP2_9ACTN</name>
<proteinExistence type="predicted"/>